<dbReference type="AlphaFoldDB" id="A0A2P5HQU5"/>
<evidence type="ECO:0000313" key="4">
    <source>
        <dbReference type="Proteomes" id="UP000094444"/>
    </source>
</evidence>
<feature type="domain" description="SRR1-like" evidence="2">
    <location>
        <begin position="397"/>
        <end position="517"/>
    </location>
</feature>
<feature type="region of interest" description="Disordered" evidence="1">
    <location>
        <begin position="1"/>
        <end position="21"/>
    </location>
</feature>
<feature type="region of interest" description="Disordered" evidence="1">
    <location>
        <begin position="92"/>
        <end position="118"/>
    </location>
</feature>
<evidence type="ECO:0000313" key="3">
    <source>
        <dbReference type="EMBL" id="POS72624.1"/>
    </source>
</evidence>
<dbReference type="InterPro" id="IPR012942">
    <property type="entry name" value="SRR1-like"/>
</dbReference>
<dbReference type="OrthoDB" id="5230585at2759"/>
<accession>A0A2P5HQU5</accession>
<feature type="compositionally biased region" description="Polar residues" evidence="1">
    <location>
        <begin position="130"/>
        <end position="140"/>
    </location>
</feature>
<dbReference type="Pfam" id="PF07985">
    <property type="entry name" value="SRR1"/>
    <property type="match status" value="1"/>
</dbReference>
<reference evidence="3" key="1">
    <citation type="submission" date="2017-09" db="EMBL/GenBank/DDBJ databases">
        <title>Polyketide synthases of a Diaporthe helianthi virulent isolate.</title>
        <authorList>
            <person name="Baroncelli R."/>
        </authorList>
    </citation>
    <scope>NUCLEOTIDE SEQUENCE [LARGE SCALE GENOMIC DNA]</scope>
    <source>
        <strain evidence="3">7/96</strain>
    </source>
</reference>
<feature type="compositionally biased region" description="Basic and acidic residues" evidence="1">
    <location>
        <begin position="150"/>
        <end position="165"/>
    </location>
</feature>
<proteinExistence type="predicted"/>
<dbReference type="EMBL" id="MAVT02000961">
    <property type="protein sequence ID" value="POS72624.1"/>
    <property type="molecule type" value="Genomic_DNA"/>
</dbReference>
<evidence type="ECO:0000259" key="2">
    <source>
        <dbReference type="Pfam" id="PF07985"/>
    </source>
</evidence>
<sequence>MEVHPDNPRFNNETRPPTPDGAFEFDNPFFRRNYLEGTTLRGGLDLLFTVLISLTPDNRETLVSSMQRNIDSSYIPLDTFSSGSILSDYYQEERRRQAPSQRDELTAERASLPLEGDVEMTKSIDLRASHNSTDVASATGDQPPVPLRDAPTHADGQEIMKRKDQPSPAVFTRGGNPSRSICTSSEQQHPSQEFSDLAVGTKDQDSPLAECRAAVARTSDSDFATENTSASHGEGNDTMDNPNFEALEKRKVQRLFDSDAPIFKKVDMIDLRNQITAAKSEASTDGQRFRSKTVTGRTVERAVMQGLDVSELQQFGNKQGRLEPCILYSSYQALIHSRHPGQAPCAMQICHKHQMEPQQQRSFADTMNTLETQRVALPWDEDYLWLRNTIMVVPLLPIDRIIALACGSMSGENGAQRRRSMIQHTVMLDLWRQLSRRSRSNTGIQCFAQDPAYTEVDKQVLSQYDVAVVNDPNGFIAVNDNSVVLSFCPDVPVRQIITDIARPAILVWDTVRSEKRTIKRWAKARGEQPPEAMAHGRKPPKAKFGAEELEACKTDPASSRVREMIAKDYHAISQWNHEFLGKFSVYIRVTSTATERLMDPQEVGLLPLEGYFDVD</sequence>
<protein>
    <recommendedName>
        <fullName evidence="2">SRR1-like domain-containing protein</fullName>
    </recommendedName>
</protein>
<dbReference type="PANTHER" id="PTHR42080">
    <property type="entry name" value="SRR1 DOMAIN-CONTAINING PROTEIN"/>
    <property type="match status" value="1"/>
</dbReference>
<dbReference type="PANTHER" id="PTHR42080:SF3">
    <property type="entry name" value="SRR1-LIKE DOMAIN-CONTAINING PROTEIN"/>
    <property type="match status" value="1"/>
</dbReference>
<keyword evidence="4" id="KW-1185">Reference proteome</keyword>
<feature type="compositionally biased region" description="Polar residues" evidence="1">
    <location>
        <begin position="175"/>
        <end position="194"/>
    </location>
</feature>
<comment type="caution">
    <text evidence="3">The sequence shown here is derived from an EMBL/GenBank/DDBJ whole genome shotgun (WGS) entry which is preliminary data.</text>
</comment>
<feature type="region of interest" description="Disordered" evidence="1">
    <location>
        <begin position="219"/>
        <end position="242"/>
    </location>
</feature>
<feature type="region of interest" description="Disordered" evidence="1">
    <location>
        <begin position="130"/>
        <end position="194"/>
    </location>
</feature>
<name>A0A2P5HQU5_DIAHE</name>
<feature type="compositionally biased region" description="Basic and acidic residues" evidence="1">
    <location>
        <begin position="92"/>
        <end position="107"/>
    </location>
</feature>
<evidence type="ECO:0000256" key="1">
    <source>
        <dbReference type="SAM" id="MobiDB-lite"/>
    </source>
</evidence>
<dbReference type="InParanoid" id="A0A2P5HQU5"/>
<feature type="compositionally biased region" description="Polar residues" evidence="1">
    <location>
        <begin position="221"/>
        <end position="231"/>
    </location>
</feature>
<organism evidence="3 4">
    <name type="scientific">Diaporthe helianthi</name>
    <dbReference type="NCBI Taxonomy" id="158607"/>
    <lineage>
        <taxon>Eukaryota</taxon>
        <taxon>Fungi</taxon>
        <taxon>Dikarya</taxon>
        <taxon>Ascomycota</taxon>
        <taxon>Pezizomycotina</taxon>
        <taxon>Sordariomycetes</taxon>
        <taxon>Sordariomycetidae</taxon>
        <taxon>Diaporthales</taxon>
        <taxon>Diaporthaceae</taxon>
        <taxon>Diaporthe</taxon>
    </lineage>
</organism>
<gene>
    <name evidence="3" type="ORF">DHEL01_v208980</name>
</gene>
<dbReference type="Proteomes" id="UP000094444">
    <property type="component" value="Unassembled WGS sequence"/>
</dbReference>